<dbReference type="AlphaFoldDB" id="A0A078AR64"/>
<protein>
    <recommendedName>
        <fullName evidence="3">Cadherin domain-containing protein</fullName>
    </recommendedName>
</protein>
<organism evidence="1 2">
    <name type="scientific">Stylonychia lemnae</name>
    <name type="common">Ciliate</name>
    <dbReference type="NCBI Taxonomy" id="5949"/>
    <lineage>
        <taxon>Eukaryota</taxon>
        <taxon>Sar</taxon>
        <taxon>Alveolata</taxon>
        <taxon>Ciliophora</taxon>
        <taxon>Intramacronucleata</taxon>
        <taxon>Spirotrichea</taxon>
        <taxon>Stichotrichia</taxon>
        <taxon>Sporadotrichida</taxon>
        <taxon>Oxytrichidae</taxon>
        <taxon>Stylonychinae</taxon>
        <taxon>Stylonychia</taxon>
    </lineage>
</organism>
<accession>A0A078AR64</accession>
<name>A0A078AR64_STYLE</name>
<dbReference type="EMBL" id="CCKQ01013083">
    <property type="protein sequence ID" value="CDW84709.1"/>
    <property type="molecule type" value="Genomic_DNA"/>
</dbReference>
<dbReference type="InParanoid" id="A0A078AR64"/>
<gene>
    <name evidence="1" type="primary">Contig16633.g17719</name>
    <name evidence="1" type="ORF">STYLEM_13775</name>
</gene>
<proteinExistence type="predicted"/>
<dbReference type="Proteomes" id="UP000039865">
    <property type="component" value="Unassembled WGS sequence"/>
</dbReference>
<evidence type="ECO:0008006" key="3">
    <source>
        <dbReference type="Google" id="ProtNLM"/>
    </source>
</evidence>
<evidence type="ECO:0000313" key="2">
    <source>
        <dbReference type="Proteomes" id="UP000039865"/>
    </source>
</evidence>
<sequence>MYYMIASETQKQTFLPYQYWPVGCGNLKYRVFLTGGQRLPNCINFNGLNRLITVDCIDSKLGGSQYNLSIQAFITDKYGSERVSSVISQIKIFLISDAFKINTTAPMFKQPPADQTIIEGQLFSFKLPDIIDNDGSGE</sequence>
<evidence type="ECO:0000313" key="1">
    <source>
        <dbReference type="EMBL" id="CDW84709.1"/>
    </source>
</evidence>
<keyword evidence="2" id="KW-1185">Reference proteome</keyword>
<reference evidence="1 2" key="1">
    <citation type="submission" date="2014-06" db="EMBL/GenBank/DDBJ databases">
        <authorList>
            <person name="Swart Estienne"/>
        </authorList>
    </citation>
    <scope>NUCLEOTIDE SEQUENCE [LARGE SCALE GENOMIC DNA]</scope>
    <source>
        <strain evidence="1 2">130c</strain>
    </source>
</reference>